<dbReference type="HOGENOM" id="CLU_258840_0_0_1"/>
<keyword evidence="3" id="KW-1185">Reference proteome</keyword>
<organism evidence="2 3">
    <name type="scientific">Capronia coronata CBS 617.96</name>
    <dbReference type="NCBI Taxonomy" id="1182541"/>
    <lineage>
        <taxon>Eukaryota</taxon>
        <taxon>Fungi</taxon>
        <taxon>Dikarya</taxon>
        <taxon>Ascomycota</taxon>
        <taxon>Pezizomycotina</taxon>
        <taxon>Eurotiomycetes</taxon>
        <taxon>Chaetothyriomycetidae</taxon>
        <taxon>Chaetothyriales</taxon>
        <taxon>Herpotrichiellaceae</taxon>
        <taxon>Capronia</taxon>
    </lineage>
</organism>
<feature type="compositionally biased region" description="Low complexity" evidence="1">
    <location>
        <begin position="524"/>
        <end position="536"/>
    </location>
</feature>
<feature type="compositionally biased region" description="Basic and acidic residues" evidence="1">
    <location>
        <begin position="757"/>
        <end position="766"/>
    </location>
</feature>
<feature type="compositionally biased region" description="Polar residues" evidence="1">
    <location>
        <begin position="815"/>
        <end position="824"/>
    </location>
</feature>
<dbReference type="EMBL" id="AMWN01000004">
    <property type="protein sequence ID" value="EXJ88378.1"/>
    <property type="molecule type" value="Genomic_DNA"/>
</dbReference>
<feature type="compositionally biased region" description="Basic and acidic residues" evidence="1">
    <location>
        <begin position="252"/>
        <end position="262"/>
    </location>
</feature>
<feature type="compositionally biased region" description="Basic and acidic residues" evidence="1">
    <location>
        <begin position="783"/>
        <end position="793"/>
    </location>
</feature>
<evidence type="ECO:0000256" key="1">
    <source>
        <dbReference type="SAM" id="MobiDB-lite"/>
    </source>
</evidence>
<feature type="region of interest" description="Disordered" evidence="1">
    <location>
        <begin position="240"/>
        <end position="262"/>
    </location>
</feature>
<dbReference type="GeneID" id="19160183"/>
<feature type="region of interest" description="Disordered" evidence="1">
    <location>
        <begin position="428"/>
        <end position="460"/>
    </location>
</feature>
<feature type="region of interest" description="Disordered" evidence="1">
    <location>
        <begin position="742"/>
        <end position="831"/>
    </location>
</feature>
<dbReference type="eggNOG" id="ENOG502SD2N">
    <property type="taxonomic scope" value="Eukaryota"/>
</dbReference>
<accession>W9Y798</accession>
<feature type="region of interest" description="Disordered" evidence="1">
    <location>
        <begin position="497"/>
        <end position="718"/>
    </location>
</feature>
<gene>
    <name evidence="2" type="ORF">A1O1_05308</name>
</gene>
<dbReference type="STRING" id="1182541.W9Y798"/>
<proteinExistence type="predicted"/>
<reference evidence="2 3" key="1">
    <citation type="submission" date="2013-03" db="EMBL/GenBank/DDBJ databases">
        <title>The Genome Sequence of Capronia coronata CBS 617.96.</title>
        <authorList>
            <consortium name="The Broad Institute Genomics Platform"/>
            <person name="Cuomo C."/>
            <person name="de Hoog S."/>
            <person name="Gorbushina A."/>
            <person name="Walker B."/>
            <person name="Young S.K."/>
            <person name="Zeng Q."/>
            <person name="Gargeya S."/>
            <person name="Fitzgerald M."/>
            <person name="Haas B."/>
            <person name="Abouelleil A."/>
            <person name="Allen A.W."/>
            <person name="Alvarado L."/>
            <person name="Arachchi H.M."/>
            <person name="Berlin A.M."/>
            <person name="Chapman S.B."/>
            <person name="Gainer-Dewar J."/>
            <person name="Goldberg J."/>
            <person name="Griggs A."/>
            <person name="Gujja S."/>
            <person name="Hansen M."/>
            <person name="Howarth C."/>
            <person name="Imamovic A."/>
            <person name="Ireland A."/>
            <person name="Larimer J."/>
            <person name="McCowan C."/>
            <person name="Murphy C."/>
            <person name="Pearson M."/>
            <person name="Poon T.W."/>
            <person name="Priest M."/>
            <person name="Roberts A."/>
            <person name="Saif S."/>
            <person name="Shea T."/>
            <person name="Sisk P."/>
            <person name="Sykes S."/>
            <person name="Wortman J."/>
            <person name="Nusbaum C."/>
            <person name="Birren B."/>
        </authorList>
    </citation>
    <scope>NUCLEOTIDE SEQUENCE [LARGE SCALE GENOMIC DNA]</scope>
    <source>
        <strain evidence="2 3">CBS 617.96</strain>
    </source>
</reference>
<name>W9Y798_9EURO</name>
<feature type="compositionally biased region" description="Polar residues" evidence="1">
    <location>
        <begin position="664"/>
        <end position="676"/>
    </location>
</feature>
<evidence type="ECO:0000313" key="2">
    <source>
        <dbReference type="EMBL" id="EXJ88378.1"/>
    </source>
</evidence>
<feature type="compositionally biased region" description="Polar residues" evidence="1">
    <location>
        <begin position="637"/>
        <end position="646"/>
    </location>
</feature>
<feature type="region of interest" description="Disordered" evidence="1">
    <location>
        <begin position="22"/>
        <end position="64"/>
    </location>
</feature>
<dbReference type="RefSeq" id="XP_007724384.1">
    <property type="nucleotide sequence ID" value="XM_007726194.1"/>
</dbReference>
<comment type="caution">
    <text evidence="2">The sequence shown here is derived from an EMBL/GenBank/DDBJ whole genome shotgun (WGS) entry which is preliminary data.</text>
</comment>
<feature type="compositionally biased region" description="Pro residues" evidence="1">
    <location>
        <begin position="513"/>
        <end position="523"/>
    </location>
</feature>
<dbReference type="Proteomes" id="UP000019484">
    <property type="component" value="Unassembled WGS sequence"/>
</dbReference>
<dbReference type="OrthoDB" id="10265971at2759"/>
<sequence>MPHLLARVAGYIDYYQTNQPGFDDEPRIHPIEGTVMDDPMRDDNSDDNGLLEYQSDDESDNEDPLKSLQHLTAYWKPRCGDITVLLPMYAQEITRLTGTDIFAEEAEKRCRLYQGDFNLAGEKLLRLEPLLETFKKQRDNESLTSSGNLLVWPPQEKDAKMQFVHITSEHPAYSRVIVNKMEQTLFRKVIGEIRPCTRSFDYELPANLYLDGISPTSEVQASRVWDGFLFHSFGNPGNMDPIISSNPASADNSDRGTVKDPDEERIAAWTTKVVGGADPEIAPEVPVEPTHPTRRRVVLDSDSEDDEPSVRMGQSQLIGSQAMKAPQQSEMPRNATPEPPSDLLSLLSSPARSVSNQVMGSLVDKDSIQKDLLDDPTASPKVAISQNVGLESPSDLVSLVSDSPHSTTKPATGSTSITTTAEYNGLANQDLLSGDSPPRVAAHDNTSTRDRVAITSHSSNLPTSIVEDQLLELSSTEPLPGQTLTATDMPASLSLAAGTAEPKAEHAVQSAAPTPPLSTPATPPQADAAASSSPRPTFDPKAYGGPSPKLRRGQNVHLGSREGTNPRYRASTRGGRGQTSGGSYSQAVSRGQHPIPRGPQLQRGSNIRRPPIVAGSASSDGDLGGRAESRQSDLVDTRSPTTNTSPRIPPGFESHVPLVRAQPSPGSQPQTSNSVPNIMDEPIQPPGYAPHPRDSRSRSGTHASGESRIRFSNEGADYQATHVPKLNQAVLRERSLQAAMAAVEARRNAQGQASANKKAEDEEKPAVHSTMRQQGKNPGKKPVKQETKAEAAARRAQALLDAHGPVPAKAPPKPESSNSQSEPMSTWKKRQIRKNTTIADGHPEIVEDITRKRQCDKLIPQLEPLFEICRAFNGRVSFEVAFGQVLIFPGPRLSDQQYHNVIDWEDLFEPKPTRTPCTTTFTKILTTNGADVDRALELKGPSTGANVKLWNTTPAHQSVSYEFSCQSRSNEDFLILVDESGKHELRKGLVTVGMINMHVPAQIWDASAILSGHLKWFEPPEVLKKSAATFVNSLYIVPEREKLMIVFRQPNDHEVQIRNLIVKRVTFHACNLAGYEDIQLKVVESKSLMFKVHPQDKKLWQGYEGTKEEYEQLSQDGRIHYEMSLVHTGINQVLAQNEELVIGELTPAETTGQSLVDRAAIRSLLDIAVHMLSKIDFVGMHNFGTQLRLDVEEERRRKQLEASLGPKGKSILHAPTRIGVPPVSRLHHPNPASHMSGAGAGAGGGGFGSASQIATTIKPPVHGVRLNTVAEVFEDVDGSRYMLGMGGARIPVAEEALPSASTVMPDDSASQVGGRQAKFYAPWSAESPRIDGFW</sequence>
<protein>
    <submittedName>
        <fullName evidence="2">Uncharacterized protein</fullName>
    </submittedName>
</protein>
<evidence type="ECO:0000313" key="3">
    <source>
        <dbReference type="Proteomes" id="UP000019484"/>
    </source>
</evidence>
<feature type="region of interest" description="Disordered" evidence="1">
    <location>
        <begin position="277"/>
        <end position="346"/>
    </location>
</feature>
<feature type="compositionally biased region" description="Basic and acidic residues" evidence="1">
    <location>
        <begin position="623"/>
        <end position="636"/>
    </location>
</feature>